<name>A0A5Q2RI18_9ACTN</name>
<dbReference type="EMBL" id="CP045851">
    <property type="protein sequence ID" value="QGG93647.1"/>
    <property type="molecule type" value="Genomic_DNA"/>
</dbReference>
<dbReference type="AlphaFoldDB" id="A0A5Q2RI18"/>
<feature type="domain" description="Acyl-CoA thioesterase-like C-terminal" evidence="2">
    <location>
        <begin position="134"/>
        <end position="247"/>
    </location>
</feature>
<reference evidence="3 4" key="1">
    <citation type="submission" date="2019-11" db="EMBL/GenBank/DDBJ databases">
        <authorList>
            <person name="He Y."/>
        </authorList>
    </citation>
    <scope>NUCLEOTIDE SEQUENCE [LARGE SCALE GENOMIC DNA]</scope>
    <source>
        <strain evidence="3 4">SCSIO 58843</strain>
    </source>
</reference>
<dbReference type="Pfam" id="PF20789">
    <property type="entry name" value="4HBT_3C"/>
    <property type="match status" value="1"/>
</dbReference>
<accession>A0A5Q2RI18</accession>
<evidence type="ECO:0000313" key="4">
    <source>
        <dbReference type="Proteomes" id="UP000334019"/>
    </source>
</evidence>
<dbReference type="KEGG" id="atq:GH723_00150"/>
<feature type="domain" description="Acyl-CoA thioesterase-like N-terminal HotDog" evidence="1">
    <location>
        <begin position="22"/>
        <end position="103"/>
    </location>
</feature>
<dbReference type="RefSeq" id="WP_153757753.1">
    <property type="nucleotide sequence ID" value="NZ_CP045851.1"/>
</dbReference>
<proteinExistence type="predicted"/>
<dbReference type="InterPro" id="IPR042171">
    <property type="entry name" value="Acyl-CoA_hotdog"/>
</dbReference>
<protein>
    <submittedName>
        <fullName evidence="3">Thioesterase family protein</fullName>
    </submittedName>
</protein>
<sequence length="264" mass="28092">MSTSGFFDLDPSGRYLPRPEARSPWSADMLHGRLLAAIAARTVDAHHADDGFRPARLTIDLFRSPAMEAVEATHQRVRDGGRVRVVEVDLHVGGHHAARATVVLLRTGAHPEGDVWTRPDWDVPSPDDVDHPAVNVSTPLSLQIRAIDGRGMGAPAQRQVWLRDERGLLDDEPMGPFVRAAAAADFASPLANSDGGGLAFINADITLYLGRLPAGEWVGLEVGAHVGADGVAVSRCDLFDEAGMFGTADVCAVANAPMRRAGSS</sequence>
<dbReference type="InterPro" id="IPR049450">
    <property type="entry name" value="ACOT8-like_C"/>
</dbReference>
<organism evidence="3 4">
    <name type="scientific">Actinomarinicola tropica</name>
    <dbReference type="NCBI Taxonomy" id="2789776"/>
    <lineage>
        <taxon>Bacteria</taxon>
        <taxon>Bacillati</taxon>
        <taxon>Actinomycetota</taxon>
        <taxon>Acidimicrobiia</taxon>
        <taxon>Acidimicrobiales</taxon>
        <taxon>Iamiaceae</taxon>
        <taxon>Actinomarinicola</taxon>
    </lineage>
</organism>
<dbReference type="SUPFAM" id="SSF54637">
    <property type="entry name" value="Thioesterase/thiol ester dehydrase-isomerase"/>
    <property type="match status" value="1"/>
</dbReference>
<dbReference type="Gene3D" id="2.40.160.210">
    <property type="entry name" value="Acyl-CoA thioesterase, double hotdog domain"/>
    <property type="match status" value="1"/>
</dbReference>
<evidence type="ECO:0000259" key="2">
    <source>
        <dbReference type="Pfam" id="PF20789"/>
    </source>
</evidence>
<dbReference type="Proteomes" id="UP000334019">
    <property type="component" value="Chromosome"/>
</dbReference>
<evidence type="ECO:0000259" key="1">
    <source>
        <dbReference type="Pfam" id="PF13622"/>
    </source>
</evidence>
<dbReference type="InterPro" id="IPR049449">
    <property type="entry name" value="TesB_ACOT8-like_N"/>
</dbReference>
<dbReference type="Pfam" id="PF13622">
    <property type="entry name" value="4HBT_3"/>
    <property type="match status" value="1"/>
</dbReference>
<gene>
    <name evidence="3" type="ORF">GH723_00150</name>
</gene>
<evidence type="ECO:0000313" key="3">
    <source>
        <dbReference type="EMBL" id="QGG93647.1"/>
    </source>
</evidence>
<dbReference type="InterPro" id="IPR029069">
    <property type="entry name" value="HotDog_dom_sf"/>
</dbReference>
<keyword evidence="4" id="KW-1185">Reference proteome</keyword>